<dbReference type="EMBL" id="UOFE01000003">
    <property type="protein sequence ID" value="VAW50520.1"/>
    <property type="molecule type" value="Genomic_DNA"/>
</dbReference>
<evidence type="ECO:0000259" key="2">
    <source>
        <dbReference type="PROSITE" id="PS50977"/>
    </source>
</evidence>
<name>A0A3B0WDN0_9ZZZZ</name>
<reference evidence="3" key="1">
    <citation type="submission" date="2018-06" db="EMBL/GenBank/DDBJ databases">
        <authorList>
            <person name="Zhirakovskaya E."/>
        </authorList>
    </citation>
    <scope>NUCLEOTIDE SEQUENCE</scope>
</reference>
<sequence>MSTSTPSITRKQRELIKREALILDTAQSMLHKHGYNYLTMDRVAETVEYSKGTIYNHFASKEDLVCSLCCRCIANLIDIFERAYNYKGNTRERYSAIGIGYSLYQQRHPMDSQNIQTVKNNAVREKVSKEKLVEMESLEHKITQIAQSIVQEAIDCGDLDKSHQKDVSTIVFGCWSMHYGAILLSQSDIPLQDLGFSPVVKMLWQNSNLYLDGYQWQPLSTKIDSNKLFEKISSALFDDELKELKPR</sequence>
<gene>
    <name evidence="3" type="ORF">MNBD_GAMMA05-917</name>
</gene>
<dbReference type="InterPro" id="IPR009057">
    <property type="entry name" value="Homeodomain-like_sf"/>
</dbReference>
<protein>
    <submittedName>
        <fullName evidence="3">Transcriptional regulator, AcrR family</fullName>
    </submittedName>
</protein>
<accession>A0A3B0WDN0</accession>
<dbReference type="Gene3D" id="1.10.357.10">
    <property type="entry name" value="Tetracycline Repressor, domain 2"/>
    <property type="match status" value="1"/>
</dbReference>
<dbReference type="SUPFAM" id="SSF46689">
    <property type="entry name" value="Homeodomain-like"/>
    <property type="match status" value="1"/>
</dbReference>
<dbReference type="PANTHER" id="PTHR43479">
    <property type="entry name" value="ACREF/ENVCD OPERON REPRESSOR-RELATED"/>
    <property type="match status" value="1"/>
</dbReference>
<keyword evidence="1" id="KW-0238">DNA-binding</keyword>
<dbReference type="AlphaFoldDB" id="A0A3B0WDN0"/>
<dbReference type="InterPro" id="IPR050624">
    <property type="entry name" value="HTH-type_Tx_Regulator"/>
</dbReference>
<evidence type="ECO:0000313" key="3">
    <source>
        <dbReference type="EMBL" id="VAW50520.1"/>
    </source>
</evidence>
<organism evidence="3">
    <name type="scientific">hydrothermal vent metagenome</name>
    <dbReference type="NCBI Taxonomy" id="652676"/>
    <lineage>
        <taxon>unclassified sequences</taxon>
        <taxon>metagenomes</taxon>
        <taxon>ecological metagenomes</taxon>
    </lineage>
</organism>
<evidence type="ECO:0000256" key="1">
    <source>
        <dbReference type="ARBA" id="ARBA00023125"/>
    </source>
</evidence>
<proteinExistence type="predicted"/>
<dbReference type="InterPro" id="IPR001647">
    <property type="entry name" value="HTH_TetR"/>
</dbReference>
<dbReference type="GO" id="GO:0003677">
    <property type="term" value="F:DNA binding"/>
    <property type="evidence" value="ECO:0007669"/>
    <property type="project" value="UniProtKB-KW"/>
</dbReference>
<dbReference type="PRINTS" id="PR00455">
    <property type="entry name" value="HTHTETR"/>
</dbReference>
<dbReference type="PANTHER" id="PTHR43479:SF11">
    <property type="entry name" value="ACREF_ENVCD OPERON REPRESSOR-RELATED"/>
    <property type="match status" value="1"/>
</dbReference>
<dbReference type="PROSITE" id="PS50977">
    <property type="entry name" value="HTH_TETR_2"/>
    <property type="match status" value="1"/>
</dbReference>
<dbReference type="Pfam" id="PF00440">
    <property type="entry name" value="TetR_N"/>
    <property type="match status" value="1"/>
</dbReference>
<feature type="domain" description="HTH tetR-type" evidence="2">
    <location>
        <begin position="16"/>
        <end position="76"/>
    </location>
</feature>